<dbReference type="OrthoDB" id="4738875at2759"/>
<name>A0A6A6BKY7_9PEZI</name>
<dbReference type="PANTHER" id="PTHR42791:SF14">
    <property type="entry name" value="N-ACETYLTRANSFERASE DOMAIN-CONTAINING PROTEIN"/>
    <property type="match status" value="1"/>
</dbReference>
<dbReference type="InterPro" id="IPR016181">
    <property type="entry name" value="Acyl_CoA_acyltransferase"/>
</dbReference>
<dbReference type="GO" id="GO:0016747">
    <property type="term" value="F:acyltransferase activity, transferring groups other than amino-acyl groups"/>
    <property type="evidence" value="ECO:0007669"/>
    <property type="project" value="InterPro"/>
</dbReference>
<feature type="domain" description="N-acetyltransferase" evidence="1">
    <location>
        <begin position="3"/>
        <end position="203"/>
    </location>
</feature>
<dbReference type="InterPro" id="IPR000182">
    <property type="entry name" value="GNAT_dom"/>
</dbReference>
<dbReference type="Proteomes" id="UP000799438">
    <property type="component" value="Unassembled WGS sequence"/>
</dbReference>
<evidence type="ECO:0000259" key="1">
    <source>
        <dbReference type="PROSITE" id="PS51186"/>
    </source>
</evidence>
<dbReference type="RefSeq" id="XP_033399636.1">
    <property type="nucleotide sequence ID" value="XM_033543052.1"/>
</dbReference>
<accession>A0A6A6BKY7</accession>
<organism evidence="2 3">
    <name type="scientific">Aplosporella prunicola CBS 121167</name>
    <dbReference type="NCBI Taxonomy" id="1176127"/>
    <lineage>
        <taxon>Eukaryota</taxon>
        <taxon>Fungi</taxon>
        <taxon>Dikarya</taxon>
        <taxon>Ascomycota</taxon>
        <taxon>Pezizomycotina</taxon>
        <taxon>Dothideomycetes</taxon>
        <taxon>Dothideomycetes incertae sedis</taxon>
        <taxon>Botryosphaeriales</taxon>
        <taxon>Aplosporellaceae</taxon>
        <taxon>Aplosporella</taxon>
    </lineage>
</organism>
<dbReference type="SUPFAM" id="SSF55729">
    <property type="entry name" value="Acyl-CoA N-acyltransferases (Nat)"/>
    <property type="match status" value="1"/>
</dbReference>
<dbReference type="GeneID" id="54300549"/>
<reference evidence="2" key="1">
    <citation type="journal article" date="2020" name="Stud. Mycol.">
        <title>101 Dothideomycetes genomes: a test case for predicting lifestyles and emergence of pathogens.</title>
        <authorList>
            <person name="Haridas S."/>
            <person name="Albert R."/>
            <person name="Binder M."/>
            <person name="Bloem J."/>
            <person name="Labutti K."/>
            <person name="Salamov A."/>
            <person name="Andreopoulos B."/>
            <person name="Baker S."/>
            <person name="Barry K."/>
            <person name="Bills G."/>
            <person name="Bluhm B."/>
            <person name="Cannon C."/>
            <person name="Castanera R."/>
            <person name="Culley D."/>
            <person name="Daum C."/>
            <person name="Ezra D."/>
            <person name="Gonzalez J."/>
            <person name="Henrissat B."/>
            <person name="Kuo A."/>
            <person name="Liang C."/>
            <person name="Lipzen A."/>
            <person name="Lutzoni F."/>
            <person name="Magnuson J."/>
            <person name="Mondo S."/>
            <person name="Nolan M."/>
            <person name="Ohm R."/>
            <person name="Pangilinan J."/>
            <person name="Park H.-J."/>
            <person name="Ramirez L."/>
            <person name="Alfaro M."/>
            <person name="Sun H."/>
            <person name="Tritt A."/>
            <person name="Yoshinaga Y."/>
            <person name="Zwiers L.-H."/>
            <person name="Turgeon B."/>
            <person name="Goodwin S."/>
            <person name="Spatafora J."/>
            <person name="Crous P."/>
            <person name="Grigoriev I."/>
        </authorList>
    </citation>
    <scope>NUCLEOTIDE SEQUENCE</scope>
    <source>
        <strain evidence="2">CBS 121167</strain>
    </source>
</reference>
<keyword evidence="3" id="KW-1185">Reference proteome</keyword>
<dbReference type="PANTHER" id="PTHR42791">
    <property type="entry name" value="GNAT FAMILY ACETYLTRANSFERASE"/>
    <property type="match status" value="1"/>
</dbReference>
<dbReference type="AlphaFoldDB" id="A0A6A6BKY7"/>
<dbReference type="InterPro" id="IPR052523">
    <property type="entry name" value="Trichothecene_AcTrans"/>
</dbReference>
<dbReference type="PROSITE" id="PS51186">
    <property type="entry name" value="GNAT"/>
    <property type="match status" value="1"/>
</dbReference>
<evidence type="ECO:0000313" key="2">
    <source>
        <dbReference type="EMBL" id="KAF2143924.1"/>
    </source>
</evidence>
<gene>
    <name evidence="2" type="ORF">K452DRAFT_307272</name>
</gene>
<sequence length="209" mass="24327">MHLVLTRATRADIPEIVDLHYKTITGPLCEVLIGLDTEEGRRKAVQRWLQEMDRSSAHMWFKVLDSDTNRIVSVAHYMVYSNWVPLIPPQVNMDWLPKGEIRDAAEDITRQHIKQRAERLQGQPHILLNRLFTDPDYQKRGAGRMLVNWGCKLADRLFVPVFLIASSIGEPLYRSCGFKEVDRPLVRNHRYDFTGTVMHREAREPVELL</sequence>
<dbReference type="CDD" id="cd04301">
    <property type="entry name" value="NAT_SF"/>
    <property type="match status" value="1"/>
</dbReference>
<dbReference type="Gene3D" id="3.40.630.30">
    <property type="match status" value="1"/>
</dbReference>
<proteinExistence type="predicted"/>
<dbReference type="EMBL" id="ML995481">
    <property type="protein sequence ID" value="KAF2143924.1"/>
    <property type="molecule type" value="Genomic_DNA"/>
</dbReference>
<evidence type="ECO:0000313" key="3">
    <source>
        <dbReference type="Proteomes" id="UP000799438"/>
    </source>
</evidence>
<protein>
    <recommendedName>
        <fullName evidence="1">N-acetyltransferase domain-containing protein</fullName>
    </recommendedName>
</protein>
<dbReference type="Pfam" id="PF13508">
    <property type="entry name" value="Acetyltransf_7"/>
    <property type="match status" value="1"/>
</dbReference>